<comment type="similarity">
    <text evidence="2">Belongs to the nonaspanin (TM9SF) (TC 9.A.2) family.</text>
</comment>
<feature type="transmembrane region" description="Helical" evidence="8">
    <location>
        <begin position="1435"/>
        <end position="1454"/>
    </location>
</feature>
<dbReference type="SMART" id="SM00320">
    <property type="entry name" value="WD40"/>
    <property type="match status" value="4"/>
</dbReference>
<evidence type="ECO:0000313" key="10">
    <source>
        <dbReference type="Proteomes" id="UP000663827"/>
    </source>
</evidence>
<evidence type="ECO:0000256" key="1">
    <source>
        <dbReference type="ARBA" id="ARBA00004141"/>
    </source>
</evidence>
<feature type="compositionally biased region" description="Low complexity" evidence="7">
    <location>
        <begin position="488"/>
        <end position="501"/>
    </location>
</feature>
<dbReference type="InterPro" id="IPR015943">
    <property type="entry name" value="WD40/YVTN_repeat-like_dom_sf"/>
</dbReference>
<feature type="transmembrane region" description="Helical" evidence="8">
    <location>
        <begin position="1277"/>
        <end position="1299"/>
    </location>
</feature>
<feature type="transmembrane region" description="Helical" evidence="8">
    <location>
        <begin position="1205"/>
        <end position="1233"/>
    </location>
</feature>
<feature type="transmembrane region" description="Helical" evidence="8">
    <location>
        <begin position="1239"/>
        <end position="1265"/>
    </location>
</feature>
<sequence>MSLIAVTTSQGLSVIPSDALQASHSNPAPLFTTTLTPPSRIPSSCISWSYDGSTLFVASGGSVSAYDPSSGAWLRDAIREGEGGIGGAKLGAMEVIDGPNSSGLMLALARGPRAVLFDAEARRPVLTIEGHKSSIQAMSVACDQSLLATSSTDATMITNISQQSTTVLRGAPAGSSTAAFHPSRRTTLLILSPKGLHVFDTTKGGAPIRTIPISKVEGTGGSIAFSPSTSSLVAVALPGRDGRVVLLDIDKDSSLLKRFNVEENVTAMSFSHDGATIIVTSETGRVMQLNLRSTDAPGQAVVVDPVGGRIGGMALSAEPSTASNTLPRVRPVRTDSLPSMPTTDSVRIKASLSNLRTGTLRKRQSILDAAPKSPDSPRISSPETLRNKSPQLARSKPSVIDLHKRSSVVDLKSKTSPGALRVKAGVENKVRPTSMISAGTGKERVRVRPLSLLDPQSEGEGLTNAARGMVSRATKASLADLKATAGTPSPGSKGSSGSVSPLTRGDRGSTISPTSRRQTQTMPRRLTSEGSRPTIAQIFPKDDAASATRSRSPSQNTAPLSAAPSQSSLSNGNSTPISARPTLPSTTPNYTPGVHAGSTTSEEPEDQILVPRTTERERPWSRLGEERARSRLGNETPKLPTLPTIEDRPKSRIGGEDRPRSRAFEDRQIGSESERERPSSRLFRDGVDRPASRAGTLGASASVTLGLGRPTGLARRFSTDLRPAPEALRVVSDSGPLRDRTESMGSVRERPESVLKKRPSVIFREQSDSVFRERERASTPLSATSIRNPGKRVGWVDTESSYVSAPLDTIYTPARPRSGLANNSVSGSTSSDEDESDCAHRGSNALLVTPRRGLAAALGAEVYADGAPSNKASASMTKTQAQDLLRNIVSDVMFEFRQEAKEDVRGLHLDLLRASRGWKTIITTPPSISVNPKMAHQKNKPSLSAPYYSEIASSMGLLRQVAPLFASFSAHPDLQFAMLKNESCVPICTATVPPKDSKFINDRIREDYAINWLVDGLPAAEMKEDERTKEIFYDMGFNLGDDESEQFQVNPALYNHYDIVLNYHTRDQVNYRVVGVVVWPRSIAHSSASTLDCGAKSPRPLVLAEDKENSVTYTYTIHWEESDTPWATRWDNYLHIFDPKIHWFSLINSLVIVIFLCVMVSMILVRTVSRDISRYNAIDLSEDVQEDFGWKLVHGEVFRSPRFPLVLSVLVGNGAQLCVMVGVTLVFALLGFLSPSNRGALATMMIVFWTFFGSVGGYVSARVYASIGGTNHGQNTFLTATVLPTFVFAVMFLLNLFLIGADSSGAVPLGTMLAIVALWFVISAPLSAIGSFFGKKHGPVSHPVRVNQIPRQIPPAPRYLRPWSASLLAGILPFGAAFVELYFVLSSLFASRAYYAFGFIALTAGVVLLTTATVTILFTYFMLCAEEYRWHWRAFMIGGGSAFWVLAYGVFYWLTRLSLDSFSSVVLYAGYLFLIALFDFLITGSIGFLATYWSMRRLYSAIRID</sequence>
<feature type="region of interest" description="Disordered" evidence="7">
    <location>
        <begin position="483"/>
        <end position="695"/>
    </location>
</feature>
<feature type="transmembrane region" description="Helical" evidence="8">
    <location>
        <begin position="1395"/>
        <end position="1423"/>
    </location>
</feature>
<gene>
    <name evidence="9" type="ORF">RDB_LOCUS163771</name>
</gene>
<dbReference type="Pfam" id="PF02990">
    <property type="entry name" value="EMP70"/>
    <property type="match status" value="1"/>
</dbReference>
<evidence type="ECO:0000256" key="5">
    <source>
        <dbReference type="ARBA" id="ARBA00022989"/>
    </source>
</evidence>
<evidence type="ECO:0000256" key="3">
    <source>
        <dbReference type="ARBA" id="ARBA00022692"/>
    </source>
</evidence>
<evidence type="ECO:0000256" key="2">
    <source>
        <dbReference type="ARBA" id="ARBA00005227"/>
    </source>
</evidence>
<proteinExistence type="inferred from homology"/>
<feature type="region of interest" description="Disordered" evidence="7">
    <location>
        <begin position="315"/>
        <end position="344"/>
    </location>
</feature>
<feature type="compositionally biased region" description="Polar residues" evidence="7">
    <location>
        <begin position="571"/>
        <end position="590"/>
    </location>
</feature>
<keyword evidence="5 8" id="KW-1133">Transmembrane helix</keyword>
<feature type="transmembrane region" description="Helical" evidence="8">
    <location>
        <begin position="1143"/>
        <end position="1165"/>
    </location>
</feature>
<evidence type="ECO:0000256" key="7">
    <source>
        <dbReference type="SAM" id="MobiDB-lite"/>
    </source>
</evidence>
<dbReference type="InterPro" id="IPR004240">
    <property type="entry name" value="EMP70"/>
</dbReference>
<feature type="region of interest" description="Disordered" evidence="7">
    <location>
        <begin position="727"/>
        <end position="755"/>
    </location>
</feature>
<name>A0A8H3I2S0_9AGAM</name>
<dbReference type="SUPFAM" id="SSF50998">
    <property type="entry name" value="Quinoprotein alcohol dehydrogenase-like"/>
    <property type="match status" value="1"/>
</dbReference>
<feature type="compositionally biased region" description="Basic and acidic residues" evidence="7">
    <location>
        <begin position="613"/>
        <end position="629"/>
    </location>
</feature>
<feature type="compositionally biased region" description="Basic and acidic residues" evidence="7">
    <location>
        <begin position="736"/>
        <end position="755"/>
    </location>
</feature>
<reference evidence="9" key="1">
    <citation type="submission" date="2021-01" db="EMBL/GenBank/DDBJ databases">
        <authorList>
            <person name="Kaushik A."/>
        </authorList>
    </citation>
    <scope>NUCLEOTIDE SEQUENCE</scope>
    <source>
        <strain evidence="9">AG5</strain>
    </source>
</reference>
<organism evidence="9 10">
    <name type="scientific">Rhizoctonia solani</name>
    <dbReference type="NCBI Taxonomy" id="456999"/>
    <lineage>
        <taxon>Eukaryota</taxon>
        <taxon>Fungi</taxon>
        <taxon>Dikarya</taxon>
        <taxon>Basidiomycota</taxon>
        <taxon>Agaricomycotina</taxon>
        <taxon>Agaricomycetes</taxon>
        <taxon>Cantharellales</taxon>
        <taxon>Ceratobasidiaceae</taxon>
        <taxon>Rhizoctonia</taxon>
    </lineage>
</organism>
<feature type="transmembrane region" description="Helical" evidence="8">
    <location>
        <begin position="1311"/>
        <end position="1333"/>
    </location>
</feature>
<feature type="region of interest" description="Disordered" evidence="7">
    <location>
        <begin position="811"/>
        <end position="840"/>
    </location>
</feature>
<accession>A0A8H3I2S0</accession>
<evidence type="ECO:0000313" key="9">
    <source>
        <dbReference type="EMBL" id="CAE7218667.1"/>
    </source>
</evidence>
<comment type="subcellular location">
    <subcellularLocation>
        <location evidence="1">Membrane</location>
        <topology evidence="1">Multi-pass membrane protein</topology>
    </subcellularLocation>
</comment>
<evidence type="ECO:0000256" key="4">
    <source>
        <dbReference type="ARBA" id="ARBA00022729"/>
    </source>
</evidence>
<evidence type="ECO:0000256" key="6">
    <source>
        <dbReference type="ARBA" id="ARBA00023136"/>
    </source>
</evidence>
<keyword evidence="4" id="KW-0732">Signal</keyword>
<feature type="transmembrane region" description="Helical" evidence="8">
    <location>
        <begin position="1367"/>
        <end position="1389"/>
    </location>
</feature>
<feature type="region of interest" description="Disordered" evidence="7">
    <location>
        <begin position="359"/>
        <end position="397"/>
    </location>
</feature>
<dbReference type="GO" id="GO:0005737">
    <property type="term" value="C:cytoplasm"/>
    <property type="evidence" value="ECO:0007669"/>
    <property type="project" value="UniProtKB-ARBA"/>
</dbReference>
<dbReference type="PANTHER" id="PTHR10766:SF111">
    <property type="entry name" value="TRANSMEMBRANE 9 SUPERFAMILY MEMBER 2"/>
    <property type="match status" value="1"/>
</dbReference>
<evidence type="ECO:0000256" key="8">
    <source>
        <dbReference type="SAM" id="Phobius"/>
    </source>
</evidence>
<feature type="compositionally biased region" description="Polar residues" evidence="7">
    <location>
        <begin position="509"/>
        <end position="522"/>
    </location>
</feature>
<dbReference type="GO" id="GO:0072657">
    <property type="term" value="P:protein localization to membrane"/>
    <property type="evidence" value="ECO:0007669"/>
    <property type="project" value="TreeGrafter"/>
</dbReference>
<dbReference type="Pfam" id="PF00400">
    <property type="entry name" value="WD40"/>
    <property type="match status" value="1"/>
</dbReference>
<dbReference type="PANTHER" id="PTHR10766">
    <property type="entry name" value="TRANSMEMBRANE 9 SUPERFAMILY PROTEIN"/>
    <property type="match status" value="1"/>
</dbReference>
<dbReference type="Gene3D" id="2.130.10.10">
    <property type="entry name" value="YVTN repeat-like/Quinoprotein amine dehydrogenase"/>
    <property type="match status" value="2"/>
</dbReference>
<dbReference type="EMBL" id="CAJNJQ010005418">
    <property type="protein sequence ID" value="CAE7218667.1"/>
    <property type="molecule type" value="Genomic_DNA"/>
</dbReference>
<feature type="transmembrane region" description="Helical" evidence="8">
    <location>
        <begin position="1466"/>
        <end position="1493"/>
    </location>
</feature>
<feature type="compositionally biased region" description="Low complexity" evidence="7">
    <location>
        <begin position="558"/>
        <end position="570"/>
    </location>
</feature>
<dbReference type="InterPro" id="IPR011047">
    <property type="entry name" value="Quinoprotein_ADH-like_sf"/>
</dbReference>
<dbReference type="GO" id="GO:0007034">
    <property type="term" value="P:vacuolar transport"/>
    <property type="evidence" value="ECO:0007669"/>
    <property type="project" value="TreeGrafter"/>
</dbReference>
<dbReference type="InterPro" id="IPR001680">
    <property type="entry name" value="WD40_rpt"/>
</dbReference>
<keyword evidence="3 8" id="KW-0812">Transmembrane</keyword>
<feature type="compositionally biased region" description="Basic and acidic residues" evidence="7">
    <location>
        <begin position="645"/>
        <end position="691"/>
    </location>
</feature>
<dbReference type="GO" id="GO:0016020">
    <property type="term" value="C:membrane"/>
    <property type="evidence" value="ECO:0007669"/>
    <property type="project" value="UniProtKB-SubCell"/>
</dbReference>
<feature type="compositionally biased region" description="Polar residues" evidence="7">
    <location>
        <begin position="547"/>
        <end position="557"/>
    </location>
</feature>
<feature type="compositionally biased region" description="Polar residues" evidence="7">
    <location>
        <begin position="378"/>
        <end position="392"/>
    </location>
</feature>
<comment type="caution">
    <text evidence="9">The sequence shown here is derived from an EMBL/GenBank/DDBJ whole genome shotgun (WGS) entry which is preliminary data.</text>
</comment>
<evidence type="ECO:0008006" key="11">
    <source>
        <dbReference type="Google" id="ProtNLM"/>
    </source>
</evidence>
<keyword evidence="6 8" id="KW-0472">Membrane</keyword>
<dbReference type="Proteomes" id="UP000663827">
    <property type="component" value="Unassembled WGS sequence"/>
</dbReference>
<protein>
    <recommendedName>
        <fullName evidence="11">Transmembrane 9 superfamily member</fullName>
    </recommendedName>
</protein>